<accession>A0A8K0VSG7</accession>
<evidence type="ECO:0000313" key="1">
    <source>
        <dbReference type="EMBL" id="KAH7070864.1"/>
    </source>
</evidence>
<name>A0A8K0VSG7_9PLEO</name>
<keyword evidence="2" id="KW-1185">Reference proteome</keyword>
<dbReference type="AlphaFoldDB" id="A0A8K0VSG7"/>
<reference evidence="1" key="1">
    <citation type="journal article" date="2021" name="Nat. Commun.">
        <title>Genetic determinants of endophytism in the Arabidopsis root mycobiome.</title>
        <authorList>
            <person name="Mesny F."/>
            <person name="Miyauchi S."/>
            <person name="Thiergart T."/>
            <person name="Pickel B."/>
            <person name="Atanasova L."/>
            <person name="Karlsson M."/>
            <person name="Huettel B."/>
            <person name="Barry K.W."/>
            <person name="Haridas S."/>
            <person name="Chen C."/>
            <person name="Bauer D."/>
            <person name="Andreopoulos W."/>
            <person name="Pangilinan J."/>
            <person name="LaButti K."/>
            <person name="Riley R."/>
            <person name="Lipzen A."/>
            <person name="Clum A."/>
            <person name="Drula E."/>
            <person name="Henrissat B."/>
            <person name="Kohler A."/>
            <person name="Grigoriev I.V."/>
            <person name="Martin F.M."/>
            <person name="Hacquard S."/>
        </authorList>
    </citation>
    <scope>NUCLEOTIDE SEQUENCE</scope>
    <source>
        <strain evidence="1">MPI-SDFR-AT-0120</strain>
    </source>
</reference>
<dbReference type="EMBL" id="JAGMVJ010000026">
    <property type="protein sequence ID" value="KAH7070864.1"/>
    <property type="molecule type" value="Genomic_DNA"/>
</dbReference>
<proteinExistence type="predicted"/>
<protein>
    <submittedName>
        <fullName evidence="1">Uncharacterized protein</fullName>
    </submittedName>
</protein>
<comment type="caution">
    <text evidence="1">The sequence shown here is derived from an EMBL/GenBank/DDBJ whole genome shotgun (WGS) entry which is preliminary data.</text>
</comment>
<dbReference type="Proteomes" id="UP000813461">
    <property type="component" value="Unassembled WGS sequence"/>
</dbReference>
<evidence type="ECO:0000313" key="2">
    <source>
        <dbReference type="Proteomes" id="UP000813461"/>
    </source>
</evidence>
<sequence>MKPGPVLLLIAQQSAIARCDLPALQYPRVLLAPHFNIVLLVTFAVRMRIHYCTARELTIAVWYEQSPRGMTKTVVAMSWVNMKL</sequence>
<organism evidence="1 2">
    <name type="scientific">Paraphoma chrysanthemicola</name>
    <dbReference type="NCBI Taxonomy" id="798071"/>
    <lineage>
        <taxon>Eukaryota</taxon>
        <taxon>Fungi</taxon>
        <taxon>Dikarya</taxon>
        <taxon>Ascomycota</taxon>
        <taxon>Pezizomycotina</taxon>
        <taxon>Dothideomycetes</taxon>
        <taxon>Pleosporomycetidae</taxon>
        <taxon>Pleosporales</taxon>
        <taxon>Pleosporineae</taxon>
        <taxon>Phaeosphaeriaceae</taxon>
        <taxon>Paraphoma</taxon>
    </lineage>
</organism>
<gene>
    <name evidence="1" type="ORF">FB567DRAFT_539329</name>
</gene>